<dbReference type="Proteomes" id="UP000012073">
    <property type="component" value="Unassembled WGS sequence"/>
</dbReference>
<dbReference type="GeneID" id="17320696"/>
<gene>
    <name evidence="2" type="ORF">CHC_T00002004001</name>
</gene>
<sequence>MRSSLPLPNLQSGQATRLSPNLHTTSTLEYTCIKRLPTSLPLHAHIPTLLPPLSNSRPRGSSLHSPPPLLSYGARIHRRSVPRPSVPPFATNPPTSPPPYCLPRSPPSPARKSARVRPRAALCRPSFRLPPARQPEPPPSGRGPIRGRFRSLLRRRRRLRLWNRRQFWRRWPRRQWQRRLGRISR</sequence>
<dbReference type="RefSeq" id="XP_005712957.1">
    <property type="nucleotide sequence ID" value="XM_005712900.1"/>
</dbReference>
<evidence type="ECO:0000313" key="3">
    <source>
        <dbReference type="Proteomes" id="UP000012073"/>
    </source>
</evidence>
<evidence type="ECO:0000313" key="2">
    <source>
        <dbReference type="EMBL" id="CDF33154.1"/>
    </source>
</evidence>
<feature type="compositionally biased region" description="Pro residues" evidence="1">
    <location>
        <begin position="132"/>
        <end position="141"/>
    </location>
</feature>
<accession>R7Q551</accession>
<feature type="region of interest" description="Disordered" evidence="1">
    <location>
        <begin position="80"/>
        <end position="148"/>
    </location>
</feature>
<keyword evidence="3" id="KW-1185">Reference proteome</keyword>
<feature type="region of interest" description="Disordered" evidence="1">
    <location>
        <begin position="1"/>
        <end position="20"/>
    </location>
</feature>
<reference evidence="3" key="1">
    <citation type="journal article" date="2013" name="Proc. Natl. Acad. Sci. U.S.A.">
        <title>Genome structure and metabolic features in the red seaweed Chondrus crispus shed light on evolution of the Archaeplastida.</title>
        <authorList>
            <person name="Collen J."/>
            <person name="Porcel B."/>
            <person name="Carre W."/>
            <person name="Ball S.G."/>
            <person name="Chaparro C."/>
            <person name="Tonon T."/>
            <person name="Barbeyron T."/>
            <person name="Michel G."/>
            <person name="Noel B."/>
            <person name="Valentin K."/>
            <person name="Elias M."/>
            <person name="Artiguenave F."/>
            <person name="Arun A."/>
            <person name="Aury J.M."/>
            <person name="Barbosa-Neto J.F."/>
            <person name="Bothwell J.H."/>
            <person name="Bouget F.Y."/>
            <person name="Brillet L."/>
            <person name="Cabello-Hurtado F."/>
            <person name="Capella-Gutierrez S."/>
            <person name="Charrier B."/>
            <person name="Cladiere L."/>
            <person name="Cock J.M."/>
            <person name="Coelho S.M."/>
            <person name="Colleoni C."/>
            <person name="Czjzek M."/>
            <person name="Da Silva C."/>
            <person name="Delage L."/>
            <person name="Denoeud F."/>
            <person name="Deschamps P."/>
            <person name="Dittami S.M."/>
            <person name="Gabaldon T."/>
            <person name="Gachon C.M."/>
            <person name="Groisillier A."/>
            <person name="Herve C."/>
            <person name="Jabbari K."/>
            <person name="Katinka M."/>
            <person name="Kloareg B."/>
            <person name="Kowalczyk N."/>
            <person name="Labadie K."/>
            <person name="Leblanc C."/>
            <person name="Lopez P.J."/>
            <person name="McLachlan D.H."/>
            <person name="Meslet-Cladiere L."/>
            <person name="Moustafa A."/>
            <person name="Nehr Z."/>
            <person name="Nyvall Collen P."/>
            <person name="Panaud O."/>
            <person name="Partensky F."/>
            <person name="Poulain J."/>
            <person name="Rensing S.A."/>
            <person name="Rousvoal S."/>
            <person name="Samson G."/>
            <person name="Symeonidi A."/>
            <person name="Weissenbach J."/>
            <person name="Zambounis A."/>
            <person name="Wincker P."/>
            <person name="Boyen C."/>
        </authorList>
    </citation>
    <scope>NUCLEOTIDE SEQUENCE [LARGE SCALE GENOMIC DNA]</scope>
    <source>
        <strain evidence="3">cv. Stackhouse</strain>
    </source>
</reference>
<feature type="compositionally biased region" description="Pro residues" evidence="1">
    <location>
        <begin position="84"/>
        <end position="109"/>
    </location>
</feature>
<name>R7Q551_CHOCR</name>
<dbReference type="AlphaFoldDB" id="R7Q551"/>
<evidence type="ECO:0000256" key="1">
    <source>
        <dbReference type="SAM" id="MobiDB-lite"/>
    </source>
</evidence>
<dbReference type="Gramene" id="CDF33154">
    <property type="protein sequence ID" value="CDF33154"/>
    <property type="gene ID" value="CHC_T00002004001"/>
</dbReference>
<feature type="compositionally biased region" description="Polar residues" evidence="1">
    <location>
        <begin position="9"/>
        <end position="20"/>
    </location>
</feature>
<proteinExistence type="predicted"/>
<dbReference type="EMBL" id="HG001635">
    <property type="protein sequence ID" value="CDF33154.1"/>
    <property type="molecule type" value="Genomic_DNA"/>
</dbReference>
<protein>
    <submittedName>
        <fullName evidence="2">Uncharacterized protein</fullName>
    </submittedName>
</protein>
<organism evidence="2 3">
    <name type="scientific">Chondrus crispus</name>
    <name type="common">Carrageen Irish moss</name>
    <name type="synonym">Polymorpha crispa</name>
    <dbReference type="NCBI Taxonomy" id="2769"/>
    <lineage>
        <taxon>Eukaryota</taxon>
        <taxon>Rhodophyta</taxon>
        <taxon>Florideophyceae</taxon>
        <taxon>Rhodymeniophycidae</taxon>
        <taxon>Gigartinales</taxon>
        <taxon>Gigartinaceae</taxon>
        <taxon>Chondrus</taxon>
    </lineage>
</organism>
<dbReference type="KEGG" id="ccp:CHC_T00002004001"/>
<feature type="region of interest" description="Disordered" evidence="1">
    <location>
        <begin position="52"/>
        <end position="71"/>
    </location>
</feature>